<organism evidence="1 2">
    <name type="scientific">Solanum tuberosum</name>
    <name type="common">Potato</name>
    <dbReference type="NCBI Taxonomy" id="4113"/>
    <lineage>
        <taxon>Eukaryota</taxon>
        <taxon>Viridiplantae</taxon>
        <taxon>Streptophyta</taxon>
        <taxon>Embryophyta</taxon>
        <taxon>Tracheophyta</taxon>
        <taxon>Spermatophyta</taxon>
        <taxon>Magnoliopsida</taxon>
        <taxon>eudicotyledons</taxon>
        <taxon>Gunneridae</taxon>
        <taxon>Pentapetalae</taxon>
        <taxon>asterids</taxon>
        <taxon>lamiids</taxon>
        <taxon>Solanales</taxon>
        <taxon>Solanaceae</taxon>
        <taxon>Solanoideae</taxon>
        <taxon>Solaneae</taxon>
        <taxon>Solanum</taxon>
    </lineage>
</organism>
<dbReference type="Gramene" id="PGSC0003DMT400038333">
    <property type="protein sequence ID" value="PGSC0003DMT400038333"/>
    <property type="gene ID" value="PGSC0003DMG402014790"/>
</dbReference>
<dbReference type="EnsemblPlants" id="PGSC0003DMT400038333">
    <property type="protein sequence ID" value="PGSC0003DMT400038333"/>
    <property type="gene ID" value="PGSC0003DMG402014790"/>
</dbReference>
<dbReference type="AlphaFoldDB" id="M1B6N6"/>
<dbReference type="InParanoid" id="M1B6N6"/>
<evidence type="ECO:0000313" key="2">
    <source>
        <dbReference type="Proteomes" id="UP000011115"/>
    </source>
</evidence>
<accession>M1B6N6</accession>
<evidence type="ECO:0000313" key="1">
    <source>
        <dbReference type="EnsemblPlants" id="PGSC0003DMT400038333"/>
    </source>
</evidence>
<sequence>MTRNFFKIVAFFNRSCESLTSLRKPRFLFCLFKHTRMELTIVIFLRLGNTMLEIQLCRSVLFSSKSQK</sequence>
<proteinExistence type="predicted"/>
<dbReference type="HOGENOM" id="CLU_2798974_0_0_1"/>
<dbReference type="Proteomes" id="UP000011115">
    <property type="component" value="Unassembled WGS sequence"/>
</dbReference>
<name>M1B6N6_SOLTU</name>
<reference evidence="2" key="1">
    <citation type="journal article" date="2011" name="Nature">
        <title>Genome sequence and analysis of the tuber crop potato.</title>
        <authorList>
            <consortium name="The Potato Genome Sequencing Consortium"/>
        </authorList>
    </citation>
    <scope>NUCLEOTIDE SEQUENCE [LARGE SCALE GENOMIC DNA]</scope>
    <source>
        <strain evidence="2">cv. DM1-3 516 R44</strain>
    </source>
</reference>
<keyword evidence="2" id="KW-1185">Reference proteome</keyword>
<protein>
    <submittedName>
        <fullName evidence="1">Uncharacterized protein</fullName>
    </submittedName>
</protein>
<reference evidence="1" key="2">
    <citation type="submission" date="2015-06" db="UniProtKB">
        <authorList>
            <consortium name="EnsemblPlants"/>
        </authorList>
    </citation>
    <scope>IDENTIFICATION</scope>
    <source>
        <strain evidence="1">DM1-3 516 R44</strain>
    </source>
</reference>
<dbReference type="PaxDb" id="4113-PGSC0003DMT400038333"/>